<name>A0A8S5PQX0_9CAUD</name>
<sequence length="35" mass="4214">MPPPFLLCLYYSIKFNMCTHTKYTNMCTYICLKCQ</sequence>
<evidence type="ECO:0000313" key="1">
    <source>
        <dbReference type="EMBL" id="DAE08917.1"/>
    </source>
</evidence>
<organism evidence="1">
    <name type="scientific">Siphoviridae sp. ctDiR9</name>
    <dbReference type="NCBI Taxonomy" id="2825388"/>
    <lineage>
        <taxon>Viruses</taxon>
        <taxon>Duplodnaviria</taxon>
        <taxon>Heunggongvirae</taxon>
        <taxon>Uroviricota</taxon>
        <taxon>Caudoviricetes</taxon>
    </lineage>
</organism>
<proteinExistence type="predicted"/>
<accession>A0A8S5PQX0</accession>
<protein>
    <submittedName>
        <fullName evidence="1">Uncharacterized protein</fullName>
    </submittedName>
</protein>
<reference evidence="1" key="1">
    <citation type="journal article" date="2021" name="Proc. Natl. Acad. Sci. U.S.A.">
        <title>A Catalog of Tens of Thousands of Viruses from Human Metagenomes Reveals Hidden Associations with Chronic Diseases.</title>
        <authorList>
            <person name="Tisza M.J."/>
            <person name="Buck C.B."/>
        </authorList>
    </citation>
    <scope>NUCLEOTIDE SEQUENCE</scope>
    <source>
        <strain evidence="1">CtDiR9</strain>
    </source>
</reference>
<dbReference type="EMBL" id="BK015479">
    <property type="protein sequence ID" value="DAE08917.1"/>
    <property type="molecule type" value="Genomic_DNA"/>
</dbReference>